<dbReference type="AlphaFoldDB" id="A0A803QRT7"/>
<sequence length="134" mass="15012">MSHHTKAPSSNRNVATPLAATKVTPMKFKIRDHRHHRRPSHPISCENREHPAPTSQSRGLVLHPACQGWGFSSPSHEAPPSDLLLLPVWGNRAPRVLVSTDRVALDSVVRLFPIRVKPAINQELAYRQIQGRAY</sequence>
<evidence type="ECO:0000313" key="3">
    <source>
        <dbReference type="Proteomes" id="UP000596661"/>
    </source>
</evidence>
<evidence type="ECO:0000313" key="2">
    <source>
        <dbReference type="EnsemblPlants" id="cds.evm.model.ctgX186.1"/>
    </source>
</evidence>
<evidence type="ECO:0000256" key="1">
    <source>
        <dbReference type="SAM" id="MobiDB-lite"/>
    </source>
</evidence>
<dbReference type="Gramene" id="evm.model.ctgX186.1">
    <property type="protein sequence ID" value="cds.evm.model.ctgX186.1"/>
    <property type="gene ID" value="evm.TU.ctgX186.1"/>
</dbReference>
<dbReference type="Proteomes" id="UP000596661">
    <property type="component" value="Unassembled WGS sequence"/>
</dbReference>
<name>A0A803QRT7_CANSA</name>
<organism evidence="2 3">
    <name type="scientific">Cannabis sativa</name>
    <name type="common">Hemp</name>
    <name type="synonym">Marijuana</name>
    <dbReference type="NCBI Taxonomy" id="3483"/>
    <lineage>
        <taxon>Eukaryota</taxon>
        <taxon>Viridiplantae</taxon>
        <taxon>Streptophyta</taxon>
        <taxon>Embryophyta</taxon>
        <taxon>Tracheophyta</taxon>
        <taxon>Spermatophyta</taxon>
        <taxon>Magnoliopsida</taxon>
        <taxon>eudicotyledons</taxon>
        <taxon>Gunneridae</taxon>
        <taxon>Pentapetalae</taxon>
        <taxon>rosids</taxon>
        <taxon>fabids</taxon>
        <taxon>Rosales</taxon>
        <taxon>Cannabaceae</taxon>
        <taxon>Cannabis</taxon>
    </lineage>
</organism>
<feature type="region of interest" description="Disordered" evidence="1">
    <location>
        <begin position="32"/>
        <end position="58"/>
    </location>
</feature>
<keyword evidence="3" id="KW-1185">Reference proteome</keyword>
<reference evidence="2" key="1">
    <citation type="submission" date="2021-03" db="UniProtKB">
        <authorList>
            <consortium name="EnsemblPlants"/>
        </authorList>
    </citation>
    <scope>IDENTIFICATION</scope>
</reference>
<dbReference type="EnsemblPlants" id="evm.model.ctgX186.1">
    <property type="protein sequence ID" value="cds.evm.model.ctgX186.1"/>
    <property type="gene ID" value="evm.TU.ctgX186.1"/>
</dbReference>
<accession>A0A803QRT7</accession>
<protein>
    <submittedName>
        <fullName evidence="2">Uncharacterized protein</fullName>
    </submittedName>
</protein>
<proteinExistence type="predicted"/>